<keyword evidence="1" id="KW-0175">Coiled coil</keyword>
<feature type="coiled-coil region" evidence="1">
    <location>
        <begin position="211"/>
        <end position="273"/>
    </location>
</feature>
<organism evidence="2">
    <name type="scientific">viral metagenome</name>
    <dbReference type="NCBI Taxonomy" id="1070528"/>
    <lineage>
        <taxon>unclassified sequences</taxon>
        <taxon>metagenomes</taxon>
        <taxon>organismal metagenomes</taxon>
    </lineage>
</organism>
<dbReference type="AlphaFoldDB" id="A0A6C0H9U5"/>
<sequence>MPPKSTQQTEQCSNATDEVHATVITEEAPKKTQQATHEEIMIAMEVANLMEQKNAAIMAQEATKKAREAAENAASEAMMSRIKAIRAKQEEANAEHKALNGHPNILVSELANVSSWDERDPIIEYTERAASNDLTKADKNKKSVEQWYLKIVNAHSEAIKKATGAEQYLEELRNDEKDVKLFLRGAEGAIRDLSHGRFPHTGIANGIRQFVKSVEVRVEAAQEATKKAQDAYTKAKQEVATYECKLNKATLDRTAAIEEYEAAKQAYERAEKIISLFSKPKF</sequence>
<evidence type="ECO:0000313" key="2">
    <source>
        <dbReference type="EMBL" id="QHT76895.1"/>
    </source>
</evidence>
<proteinExistence type="predicted"/>
<accession>A0A6C0H9U5</accession>
<reference evidence="2" key="1">
    <citation type="journal article" date="2020" name="Nature">
        <title>Giant virus diversity and host interactions through global metagenomics.</title>
        <authorList>
            <person name="Schulz F."/>
            <person name="Roux S."/>
            <person name="Paez-Espino D."/>
            <person name="Jungbluth S."/>
            <person name="Walsh D.A."/>
            <person name="Denef V.J."/>
            <person name="McMahon K.D."/>
            <person name="Konstantinidis K.T."/>
            <person name="Eloe-Fadrosh E.A."/>
            <person name="Kyrpides N.C."/>
            <person name="Woyke T."/>
        </authorList>
    </citation>
    <scope>NUCLEOTIDE SEQUENCE</scope>
    <source>
        <strain evidence="2">GVMAG-M-3300023179-82</strain>
    </source>
</reference>
<evidence type="ECO:0000256" key="1">
    <source>
        <dbReference type="SAM" id="Coils"/>
    </source>
</evidence>
<dbReference type="EMBL" id="MN739906">
    <property type="protein sequence ID" value="QHT76895.1"/>
    <property type="molecule type" value="Genomic_DNA"/>
</dbReference>
<protein>
    <submittedName>
        <fullName evidence="2">Uncharacterized protein</fullName>
    </submittedName>
</protein>
<name>A0A6C0H9U5_9ZZZZ</name>